<gene>
    <name evidence="2" type="ORF">AWT83_03855</name>
</gene>
<dbReference type="SUPFAM" id="SSF109854">
    <property type="entry name" value="DinB/YfiT-like putative metalloenzymes"/>
    <property type="match status" value="1"/>
</dbReference>
<dbReference type="Pfam" id="PF12867">
    <property type="entry name" value="DinB_2"/>
    <property type="match status" value="1"/>
</dbReference>
<reference evidence="2 3" key="1">
    <citation type="submission" date="2016-01" db="EMBL/GenBank/DDBJ databases">
        <title>Molecular Mechanisms for transfer of large genomic segments between Enterococcus faecium strains.</title>
        <authorList>
            <person name="Garcia-Solache M.A."/>
            <person name="Lebreton F."/>
            <person name="Mclaughlin R.E."/>
            <person name="Whiteaker J.D."/>
            <person name="Gilmore M.S."/>
            <person name="Rice L.B."/>
        </authorList>
    </citation>
    <scope>NUCLEOTIDE SEQUENCE [LARGE SCALE GENOMIC DNA]</scope>
    <source>
        <strain evidence="2 3">D344RRF x C68</strain>
    </source>
</reference>
<dbReference type="AlphaFoldDB" id="A0A132P5T8"/>
<accession>A0A132P5T8</accession>
<dbReference type="InterPro" id="IPR024775">
    <property type="entry name" value="DinB-like"/>
</dbReference>
<feature type="domain" description="DinB-like" evidence="1">
    <location>
        <begin position="12"/>
        <end position="162"/>
    </location>
</feature>
<evidence type="ECO:0000313" key="3">
    <source>
        <dbReference type="Proteomes" id="UP000070452"/>
    </source>
</evidence>
<protein>
    <recommendedName>
        <fullName evidence="1">DinB-like domain-containing protein</fullName>
    </recommendedName>
</protein>
<evidence type="ECO:0000313" key="2">
    <source>
        <dbReference type="EMBL" id="KWX17680.1"/>
    </source>
</evidence>
<comment type="caution">
    <text evidence="2">The sequence shown here is derived from an EMBL/GenBank/DDBJ whole genome shotgun (WGS) entry which is preliminary data.</text>
</comment>
<dbReference type="EMBL" id="LRHK01000001">
    <property type="protein sequence ID" value="KWX17680.1"/>
    <property type="molecule type" value="Genomic_DNA"/>
</dbReference>
<organism evidence="2 3">
    <name type="scientific">Enterococcus faecium</name>
    <name type="common">Streptococcus faecium</name>
    <dbReference type="NCBI Taxonomy" id="1352"/>
    <lineage>
        <taxon>Bacteria</taxon>
        <taxon>Bacillati</taxon>
        <taxon>Bacillota</taxon>
        <taxon>Bacilli</taxon>
        <taxon>Lactobacillales</taxon>
        <taxon>Enterococcaceae</taxon>
        <taxon>Enterococcus</taxon>
    </lineage>
</organism>
<evidence type="ECO:0000259" key="1">
    <source>
        <dbReference type="Pfam" id="PF12867"/>
    </source>
</evidence>
<dbReference type="InterPro" id="IPR034660">
    <property type="entry name" value="DinB/YfiT-like"/>
</dbReference>
<proteinExistence type="predicted"/>
<dbReference type="Proteomes" id="UP000070452">
    <property type="component" value="Unassembled WGS sequence"/>
</dbReference>
<name>A0A132P5T8_ENTFC</name>
<dbReference type="RefSeq" id="WP_002318035.1">
    <property type="nucleotide sequence ID" value="NZ_CP072894.1"/>
</dbReference>
<dbReference type="Gene3D" id="1.20.120.450">
    <property type="entry name" value="dinb family like domain"/>
    <property type="match status" value="1"/>
</dbReference>
<sequence>MDYLDMLCESVDRAYDRFERLFEGVSIEEANRFPVEDRAPQIKSMTWLAWHTARELDFQIADLAGISPIWHSQDWESRFPMTIADNEQDWKHSLEQVKQIQANQIEDLLGYLRGAADFAISYLRRLEPSELDEVIDENWTPPVTRGMRLVSIIDDAAMHSGQVIYARRLLGLRD</sequence>